<feature type="domain" description="IPT/TIG" evidence="1">
    <location>
        <begin position="130"/>
        <end position="194"/>
    </location>
</feature>
<evidence type="ECO:0000313" key="2">
    <source>
        <dbReference type="EMBL" id="MEM0576488.1"/>
    </source>
</evidence>
<dbReference type="InterPro" id="IPR013783">
    <property type="entry name" value="Ig-like_fold"/>
</dbReference>
<dbReference type="Gene3D" id="2.60.40.10">
    <property type="entry name" value="Immunoglobulins"/>
    <property type="match status" value="2"/>
</dbReference>
<dbReference type="SUPFAM" id="SSF81296">
    <property type="entry name" value="E set domains"/>
    <property type="match status" value="1"/>
</dbReference>
<name>A0ABU9NME2_9FLAO</name>
<proteinExistence type="predicted"/>
<gene>
    <name evidence="2" type="ORF">WFZ86_08255</name>
</gene>
<dbReference type="InterPro" id="IPR014756">
    <property type="entry name" value="Ig_E-set"/>
</dbReference>
<evidence type="ECO:0000313" key="3">
    <source>
        <dbReference type="Proteomes" id="UP001468798"/>
    </source>
</evidence>
<comment type="caution">
    <text evidence="2">The sequence shown here is derived from an EMBL/GenBank/DDBJ whole genome shotgun (WGS) entry which is preliminary data.</text>
</comment>
<dbReference type="SUPFAM" id="SSF49785">
    <property type="entry name" value="Galactose-binding domain-like"/>
    <property type="match status" value="1"/>
</dbReference>
<keyword evidence="3" id="KW-1185">Reference proteome</keyword>
<dbReference type="EMBL" id="JBCGDP010000006">
    <property type="protein sequence ID" value="MEM0576488.1"/>
    <property type="molecule type" value="Genomic_DNA"/>
</dbReference>
<dbReference type="Proteomes" id="UP001468798">
    <property type="component" value="Unassembled WGS sequence"/>
</dbReference>
<reference evidence="2 3" key="1">
    <citation type="submission" date="2024-03" db="EMBL/GenBank/DDBJ databases">
        <title>Two novel species of the genus Flavobacterium exhibiting potentially degradation of complex polysaccharides.</title>
        <authorList>
            <person name="Lian X."/>
        </authorList>
    </citation>
    <scope>NUCLEOTIDE SEQUENCE [LARGE SCALE GENOMIC DNA]</scope>
    <source>
        <strain evidence="2 3">N6</strain>
    </source>
</reference>
<sequence length="340" mass="36977">MKNIRIKYILPFFTMVVMVLGLFSSCDNETDSGTTLAITNVAKAEEGDLTPVTQGDPSNYYIIRGTGLSTVQKIYFNDFDTYFNPVLVTDTEIFVLIDEKTPYANASNKLKVVTKNGTIIYDFIVKPPVPTVLGFQPINAVEGDEVIIKGRYFLDPIVTIGTVSVPVISSTLEEIKIKLPAGVDKKYITVTNISGATDSKQAIGTAIYDDVYRGMEWGGPWSNYPVDLAYTTDVYQGKNSIQYQFGGWSGLGMGFTSVSLAPYKAIRIAVKGAKEGTLKVVVSGNWGAAYSVPVTTQWASVEIELSKIGNPTVFNELVMQESGNTGGNTILVDDIGFVLK</sequence>
<protein>
    <submittedName>
        <fullName evidence="2">IPT/TIG domain-containing protein</fullName>
    </submittedName>
</protein>
<accession>A0ABU9NME2</accession>
<dbReference type="InterPro" id="IPR008979">
    <property type="entry name" value="Galactose-bd-like_sf"/>
</dbReference>
<dbReference type="InterPro" id="IPR002909">
    <property type="entry name" value="IPT_dom"/>
</dbReference>
<organism evidence="2 3">
    <name type="scientific">Flavobacterium polysaccharolyticum</name>
    <dbReference type="NCBI Taxonomy" id="3133148"/>
    <lineage>
        <taxon>Bacteria</taxon>
        <taxon>Pseudomonadati</taxon>
        <taxon>Bacteroidota</taxon>
        <taxon>Flavobacteriia</taxon>
        <taxon>Flavobacteriales</taxon>
        <taxon>Flavobacteriaceae</taxon>
        <taxon>Flavobacterium</taxon>
    </lineage>
</organism>
<evidence type="ECO:0000259" key="1">
    <source>
        <dbReference type="Pfam" id="PF01833"/>
    </source>
</evidence>
<dbReference type="Pfam" id="PF01833">
    <property type="entry name" value="TIG"/>
    <property type="match status" value="1"/>
</dbReference>
<dbReference type="PROSITE" id="PS51257">
    <property type="entry name" value="PROKAR_LIPOPROTEIN"/>
    <property type="match status" value="1"/>
</dbReference>
<dbReference type="Gene3D" id="2.60.120.430">
    <property type="entry name" value="Galactose-binding lectin"/>
    <property type="match status" value="1"/>
</dbReference>
<dbReference type="RefSeq" id="WP_342691492.1">
    <property type="nucleotide sequence ID" value="NZ_JBCGDP010000006.1"/>
</dbReference>